<comment type="caution">
    <text evidence="1">The sequence shown here is derived from an EMBL/GenBank/DDBJ whole genome shotgun (WGS) entry which is preliminary data.</text>
</comment>
<dbReference type="InterPro" id="IPR036170">
    <property type="entry name" value="YezG-like_sf"/>
</dbReference>
<organism evidence="1 2">
    <name type="scientific">Bowmanella yangjiangensis</name>
    <dbReference type="NCBI Taxonomy" id="2811230"/>
    <lineage>
        <taxon>Bacteria</taxon>
        <taxon>Pseudomonadati</taxon>
        <taxon>Pseudomonadota</taxon>
        <taxon>Gammaproteobacteria</taxon>
        <taxon>Alteromonadales</taxon>
        <taxon>Alteromonadaceae</taxon>
        <taxon>Bowmanella</taxon>
    </lineage>
</organism>
<gene>
    <name evidence="1" type="ORF">J0A65_21550</name>
</gene>
<dbReference type="Proteomes" id="UP000663992">
    <property type="component" value="Unassembled WGS sequence"/>
</dbReference>
<dbReference type="RefSeq" id="WP_134677850.1">
    <property type="nucleotide sequence ID" value="NZ_JAFKCS010000070.1"/>
</dbReference>
<accession>A0ABS3CZB3</accession>
<evidence type="ECO:0000313" key="1">
    <source>
        <dbReference type="EMBL" id="MBN7822463.1"/>
    </source>
</evidence>
<name>A0ABS3CZB3_9ALTE</name>
<reference evidence="1 2" key="1">
    <citation type="submission" date="2021-03" db="EMBL/GenBank/DDBJ databases">
        <title>novel species isolated from a fishpond in China.</title>
        <authorList>
            <person name="Lu H."/>
            <person name="Cai Z."/>
        </authorList>
    </citation>
    <scope>NUCLEOTIDE SEQUENCE [LARGE SCALE GENOMIC DNA]</scope>
    <source>
        <strain evidence="1 2">Y57</strain>
    </source>
</reference>
<dbReference type="EMBL" id="JAFKCS010000070">
    <property type="protein sequence ID" value="MBN7822463.1"/>
    <property type="molecule type" value="Genomic_DNA"/>
</dbReference>
<protein>
    <submittedName>
        <fullName evidence="1">Uncharacterized protein</fullName>
    </submittedName>
</protein>
<dbReference type="SUPFAM" id="SSF160424">
    <property type="entry name" value="BH3703-like"/>
    <property type="match status" value="1"/>
</dbReference>
<sequence length="117" mass="13431">MNTVEDAYNELARGIIDFIGGRSWDKAFCSCQIYHRMASTVYWLESFGNVDKKALAWPNSCIDSGKAAILIRDDVLQKNGQRIWGLIFTLYPDGKFNIEYDYSKPEDYEETDDIVGE</sequence>
<keyword evidence="2" id="KW-1185">Reference proteome</keyword>
<proteinExistence type="predicted"/>
<evidence type="ECO:0000313" key="2">
    <source>
        <dbReference type="Proteomes" id="UP000663992"/>
    </source>
</evidence>